<accession>A0AAE8XMK0</accession>
<keyword evidence="2" id="KW-1185">Reference proteome</keyword>
<sequence length="237" mass="26899">MRSCLHKRPLHVPAVVRTILSRLFPLTTTRCFPHRSWSVGLHVTETVSEGEWQLSILSSITSPLHQELLQSLLIHVEHAFFWQVLESLGELSQLSDWLAFQTFNVVVVVAGELFTLIAVRAGHLEQEDATVQFYTCVFSGEANVLLGHNILLLRLAVLTGIRPVFFVLPRKFFVPVRVVEHDISSTCNLFRFTDQGINLTLNLRQSSSSLRTVAYNLLGMLLFGKSQFTLKYSDCFR</sequence>
<dbReference type="Proteomes" id="UP000828763">
    <property type="component" value="Segment"/>
</dbReference>
<name>A0AAE8XMK0_9CAUD</name>
<evidence type="ECO:0000313" key="2">
    <source>
        <dbReference type="Proteomes" id="UP000828763"/>
    </source>
</evidence>
<reference evidence="1 2" key="1">
    <citation type="submission" date="2021-08" db="EMBL/GenBank/DDBJ databases">
        <authorList>
            <person name="Martino G."/>
            <person name="Holtappels D."/>
            <person name="Wagemans J."/>
            <person name="Lavigne R."/>
            <person name="Turina M."/>
            <person name="Ciuffo M."/>
        </authorList>
    </citation>
    <scope>NUCLEOTIDE SEQUENCE [LARGE SCALE GENOMIC DNA]</scope>
</reference>
<proteinExistence type="predicted"/>
<protein>
    <submittedName>
        <fullName evidence="1">Uncharacterized protein</fullName>
    </submittedName>
</protein>
<gene>
    <name evidence="1" type="ORF">psageK4e_159c</name>
</gene>
<evidence type="ECO:0000313" key="1">
    <source>
        <dbReference type="EMBL" id="UAW53607.1"/>
    </source>
</evidence>
<dbReference type="EMBL" id="MZ868713">
    <property type="protein sequence ID" value="UAW53607.1"/>
    <property type="molecule type" value="Genomic_DNA"/>
</dbReference>
<organism evidence="1 2">
    <name type="scientific">Pseudomonas phage psageK4e</name>
    <dbReference type="NCBI Taxonomy" id="2875723"/>
    <lineage>
        <taxon>Viruses</taxon>
        <taxon>Duplodnaviria</taxon>
        <taxon>Heunggongvirae</taxon>
        <taxon>Uroviricota</taxon>
        <taxon>Caudoviricetes</taxon>
        <taxon>Vandenendeviridae</taxon>
        <taxon>Gorskivirinae</taxon>
        <taxon>Otagovirus</taxon>
        <taxon>Otagovirus psagek4e</taxon>
    </lineage>
</organism>